<dbReference type="PRINTS" id="PR01021">
    <property type="entry name" value="OMPADOMAIN"/>
</dbReference>
<dbReference type="PROSITE" id="PS51123">
    <property type="entry name" value="OMPA_2"/>
    <property type="match status" value="1"/>
</dbReference>
<reference evidence="7" key="1">
    <citation type="submission" date="2021-03" db="EMBL/GenBank/DDBJ databases">
        <title>Actinotalea soli sp. nov., isolated from soil.</title>
        <authorList>
            <person name="Ping W."/>
            <person name="Zhang J."/>
        </authorList>
    </citation>
    <scope>NUCLEOTIDE SEQUENCE</scope>
    <source>
        <strain evidence="7">BY-33</strain>
    </source>
</reference>
<keyword evidence="2 4" id="KW-0472">Membrane</keyword>
<keyword evidence="8" id="KW-1185">Reference proteome</keyword>
<dbReference type="AlphaFoldDB" id="A0A939LPA0"/>
<organism evidence="7 8">
    <name type="scientific">Actinotalea soli</name>
    <dbReference type="NCBI Taxonomy" id="2819234"/>
    <lineage>
        <taxon>Bacteria</taxon>
        <taxon>Bacillati</taxon>
        <taxon>Actinomycetota</taxon>
        <taxon>Actinomycetes</taxon>
        <taxon>Micrococcales</taxon>
        <taxon>Cellulomonadaceae</taxon>
        <taxon>Actinotalea</taxon>
    </lineage>
</organism>
<evidence type="ECO:0000256" key="2">
    <source>
        <dbReference type="ARBA" id="ARBA00023136"/>
    </source>
</evidence>
<dbReference type="Pfam" id="PF00691">
    <property type="entry name" value="OmpA"/>
    <property type="match status" value="1"/>
</dbReference>
<evidence type="ECO:0000313" key="7">
    <source>
        <dbReference type="EMBL" id="MBO1751333.1"/>
    </source>
</evidence>
<dbReference type="PANTHER" id="PTHR30329:SF21">
    <property type="entry name" value="LIPOPROTEIN YIAD-RELATED"/>
    <property type="match status" value="1"/>
</dbReference>
<sequence length="156" mass="15910">MLDDAVVDLAGTARDAVLPLVVEGSVTGVERTVETEEETVVTLTSDLLFAFGKADLTPASSAAIAELLDGVPQDAAVEVDGYTDSLGGDEINLPLSESRAQAVADAIAAARPDLVLTVEGHGSADPVAPNEADGADNPGGRAQNRRVELTYPTSPA</sequence>
<evidence type="ECO:0000256" key="5">
    <source>
        <dbReference type="SAM" id="MobiDB-lite"/>
    </source>
</evidence>
<feature type="region of interest" description="Disordered" evidence="5">
    <location>
        <begin position="120"/>
        <end position="156"/>
    </location>
</feature>
<dbReference type="EMBL" id="JAGEMK010000002">
    <property type="protein sequence ID" value="MBO1751333.1"/>
    <property type="molecule type" value="Genomic_DNA"/>
</dbReference>
<dbReference type="InterPro" id="IPR006664">
    <property type="entry name" value="OMP_bac"/>
</dbReference>
<keyword evidence="3" id="KW-0998">Cell outer membrane</keyword>
<proteinExistence type="predicted"/>
<feature type="domain" description="OmpA-like" evidence="6">
    <location>
        <begin position="36"/>
        <end position="155"/>
    </location>
</feature>
<comment type="caution">
    <text evidence="7">The sequence shown here is derived from an EMBL/GenBank/DDBJ whole genome shotgun (WGS) entry which is preliminary data.</text>
</comment>
<dbReference type="CDD" id="cd07185">
    <property type="entry name" value="OmpA_C-like"/>
    <property type="match status" value="1"/>
</dbReference>
<evidence type="ECO:0000259" key="6">
    <source>
        <dbReference type="PROSITE" id="PS51123"/>
    </source>
</evidence>
<comment type="subcellular location">
    <subcellularLocation>
        <location evidence="1">Cell outer membrane</location>
    </subcellularLocation>
</comment>
<dbReference type="PANTHER" id="PTHR30329">
    <property type="entry name" value="STATOR ELEMENT OF FLAGELLAR MOTOR COMPLEX"/>
    <property type="match status" value="1"/>
</dbReference>
<dbReference type="Gene3D" id="3.30.1330.60">
    <property type="entry name" value="OmpA-like domain"/>
    <property type="match status" value="1"/>
</dbReference>
<accession>A0A939LPA0</accession>
<evidence type="ECO:0000256" key="4">
    <source>
        <dbReference type="PROSITE-ProRule" id="PRU00473"/>
    </source>
</evidence>
<name>A0A939LPA0_9CELL</name>
<evidence type="ECO:0000256" key="3">
    <source>
        <dbReference type="ARBA" id="ARBA00023237"/>
    </source>
</evidence>
<dbReference type="InterPro" id="IPR050330">
    <property type="entry name" value="Bact_OuterMem_StrucFunc"/>
</dbReference>
<dbReference type="InterPro" id="IPR006665">
    <property type="entry name" value="OmpA-like"/>
</dbReference>
<evidence type="ECO:0000256" key="1">
    <source>
        <dbReference type="ARBA" id="ARBA00004442"/>
    </source>
</evidence>
<dbReference type="Proteomes" id="UP000664209">
    <property type="component" value="Unassembled WGS sequence"/>
</dbReference>
<protein>
    <submittedName>
        <fullName evidence="7">OmpA family protein</fullName>
    </submittedName>
</protein>
<evidence type="ECO:0000313" key="8">
    <source>
        <dbReference type="Proteomes" id="UP000664209"/>
    </source>
</evidence>
<dbReference type="InterPro" id="IPR036737">
    <property type="entry name" value="OmpA-like_sf"/>
</dbReference>
<dbReference type="SUPFAM" id="SSF103088">
    <property type="entry name" value="OmpA-like"/>
    <property type="match status" value="1"/>
</dbReference>
<gene>
    <name evidence="7" type="ORF">J4G33_05905</name>
</gene>
<dbReference type="GO" id="GO:0009279">
    <property type="term" value="C:cell outer membrane"/>
    <property type="evidence" value="ECO:0007669"/>
    <property type="project" value="UniProtKB-SubCell"/>
</dbReference>